<feature type="compositionally biased region" description="Acidic residues" evidence="1">
    <location>
        <begin position="880"/>
        <end position="893"/>
    </location>
</feature>
<feature type="compositionally biased region" description="Low complexity" evidence="1">
    <location>
        <begin position="544"/>
        <end position="553"/>
    </location>
</feature>
<dbReference type="RefSeq" id="XP_046602271.1">
    <property type="nucleotide sequence ID" value="XM_046746315.1"/>
</dbReference>
<name>A0ABM3GPT5_NEOLC</name>
<protein>
    <submittedName>
        <fullName evidence="3">Protein javelin</fullName>
    </submittedName>
</protein>
<dbReference type="Proteomes" id="UP000829291">
    <property type="component" value="Chromosome 1"/>
</dbReference>
<feature type="region of interest" description="Disordered" evidence="1">
    <location>
        <begin position="698"/>
        <end position="720"/>
    </location>
</feature>
<reference evidence="3" key="1">
    <citation type="submission" date="2025-08" db="UniProtKB">
        <authorList>
            <consortium name="RefSeq"/>
        </authorList>
    </citation>
    <scope>IDENTIFICATION</scope>
    <source>
        <tissue evidence="3">Thorax and Abdomen</tissue>
    </source>
</reference>
<evidence type="ECO:0000313" key="2">
    <source>
        <dbReference type="Proteomes" id="UP000829291"/>
    </source>
</evidence>
<dbReference type="GeneID" id="124296416"/>
<feature type="region of interest" description="Disordered" evidence="1">
    <location>
        <begin position="859"/>
        <end position="901"/>
    </location>
</feature>
<feature type="region of interest" description="Disordered" evidence="1">
    <location>
        <begin position="19"/>
        <end position="54"/>
    </location>
</feature>
<keyword evidence="2" id="KW-1185">Reference proteome</keyword>
<organism evidence="2 3">
    <name type="scientific">Neodiprion lecontei</name>
    <name type="common">Redheaded pine sawfly</name>
    <dbReference type="NCBI Taxonomy" id="441921"/>
    <lineage>
        <taxon>Eukaryota</taxon>
        <taxon>Metazoa</taxon>
        <taxon>Ecdysozoa</taxon>
        <taxon>Arthropoda</taxon>
        <taxon>Hexapoda</taxon>
        <taxon>Insecta</taxon>
        <taxon>Pterygota</taxon>
        <taxon>Neoptera</taxon>
        <taxon>Endopterygota</taxon>
        <taxon>Hymenoptera</taxon>
        <taxon>Tenthredinoidea</taxon>
        <taxon>Diprionidae</taxon>
        <taxon>Diprioninae</taxon>
        <taxon>Neodiprion</taxon>
    </lineage>
</organism>
<gene>
    <name evidence="3" type="primary">LOC124296416</name>
</gene>
<feature type="compositionally biased region" description="Low complexity" evidence="1">
    <location>
        <begin position="37"/>
        <end position="51"/>
    </location>
</feature>
<proteinExistence type="predicted"/>
<feature type="compositionally biased region" description="Basic and acidic residues" evidence="1">
    <location>
        <begin position="22"/>
        <end position="31"/>
    </location>
</feature>
<evidence type="ECO:0000256" key="1">
    <source>
        <dbReference type="SAM" id="MobiDB-lite"/>
    </source>
</evidence>
<feature type="compositionally biased region" description="Polar residues" evidence="1">
    <location>
        <begin position="763"/>
        <end position="774"/>
    </location>
</feature>
<feature type="compositionally biased region" description="Polar residues" evidence="1">
    <location>
        <begin position="796"/>
        <end position="807"/>
    </location>
</feature>
<accession>A0ABM3GPT5</accession>
<sequence length="1123" mass="126944">MFSIKIVYCQVTMEFADQADESAPREGGSSRHDHRGGSSSTSLREQQQQQKLLKRTKSLAVISEENRANTRPSNYYRLGEPALSEAFRRQQLIPRAKLINRHSLKDRLSKSQQHLNESFEVSNPRVYRSRLPSDTYSVSDPHVSLPNFIPQNSRQNHNPDRLNILEWPEAPKRYQSIQNLDNVSGLVDVVQENWSTEGNRSIDCIYTQVKRKRKEHRSLDSVLFEDDKELEYFNVLDLLPLSNVRLQFDDRNGSDNGVKAKKKERNRELFEKNYRQVQSSSDEYEDKYGIEDPDKLRSENREKENSYQHSEGLEPDIAEALNASKIKEINDLSNSENGEEDPIYVSRIGEEATGFSDKVFSQKSGEKRVLILDSDQDKFRADVAVVRPVKDYRRIEEAEDYKSIWISDSEDQEEMSRRPQVLKVIDNDVTKRNRTSVIEIGDVTEAMNSAKQTDGTISESNDCVITNDSKLSSNEDKTNEGQDEVRVEDVKTFFETKCKVNGEAKSERSEGKFGRIINHTTSMFGKACNAVKGSLGFEARSDSSDLGLGSESGSDTRRQSMDGIDEVEDGTKAVANDTENNHSALSRSFSCSVDSSAKSENSPEFDHIRYKIMKSDLFSKNMFGSMKNEQVFDGLMQYLQEYSFHDLLVDNNVVIIEPVRAETVERKTTSTRCGGGKSKNPSSCRISGAIEKKCEEQRKVEGDKNAGNQPPKSPKQAGLRRHFFYHPIRVNRELIDDELPDPDTVRNVRKMFEGTLKLKTPDPTFSRNSPTRKTVSMKDLRQISESFDGSDKADGSRSSSRAKNTANKDGMESPRSESKTRIIAQAFEARSGQTSPSDSGLSKHKGIKYLHNWDAGSVSSGVSSDYPDTDPGSGVQCTSSEDEDECQDDDDIDNGPGHSVSQDVLKKIRECGTSVTYYGGKVVNTCNSPLISPPITGKIMREIMRNKPKSNEASKDYVKFRLVKSNSCDSRLELAGRLVNDQSKRDKFSKKIGEQTNGASRIEYTPNSDLRKCPIMEGRNVEVVEADDAAEEIIEPEVKKEPPIVIGLEPKKEEVKEPEIFKADFKLGKLEDTKCYANKFNNSTFNQWQVNDPIQEKKCKFGEIDFEEFEVLEDSLNSNDRKN</sequence>
<feature type="compositionally biased region" description="Basic and acidic residues" evidence="1">
    <location>
        <begin position="809"/>
        <end position="818"/>
    </location>
</feature>
<feature type="region of interest" description="Disordered" evidence="1">
    <location>
        <begin position="451"/>
        <end position="484"/>
    </location>
</feature>
<feature type="compositionally biased region" description="Basic and acidic residues" evidence="1">
    <location>
        <begin position="286"/>
        <end position="306"/>
    </location>
</feature>
<feature type="region of interest" description="Disordered" evidence="1">
    <location>
        <begin position="540"/>
        <end position="561"/>
    </location>
</feature>
<evidence type="ECO:0000313" key="3">
    <source>
        <dbReference type="RefSeq" id="XP_046602271.1"/>
    </source>
</evidence>
<feature type="region of interest" description="Disordered" evidence="1">
    <location>
        <begin position="758"/>
        <end position="818"/>
    </location>
</feature>
<feature type="region of interest" description="Disordered" evidence="1">
    <location>
        <begin position="276"/>
        <end position="313"/>
    </location>
</feature>
<feature type="compositionally biased region" description="Basic and acidic residues" evidence="1">
    <location>
        <begin position="473"/>
        <end position="484"/>
    </location>
</feature>
<feature type="compositionally biased region" description="Polar residues" evidence="1">
    <location>
        <begin position="451"/>
        <end position="472"/>
    </location>
</feature>